<feature type="domain" description="Autotransporter" evidence="4">
    <location>
        <begin position="1592"/>
        <end position="1877"/>
    </location>
</feature>
<dbReference type="InterPro" id="IPR012332">
    <property type="entry name" value="Autotransporter_pectin_lyase_C"/>
</dbReference>
<dbReference type="SUPFAM" id="SSF51126">
    <property type="entry name" value="Pectin lyase-like"/>
    <property type="match status" value="4"/>
</dbReference>
<reference evidence="5 6" key="1">
    <citation type="submission" date="2018-06" db="EMBL/GenBank/DDBJ databases">
        <authorList>
            <consortium name="Pathogen Informatics"/>
            <person name="Doyle S."/>
        </authorList>
    </citation>
    <scope>NUCLEOTIDE SEQUENCE [LARGE SCALE GENOMIC DNA]</scope>
    <source>
        <strain evidence="5 6">NCTC11470</strain>
    </source>
</reference>
<dbReference type="SMART" id="SM00869">
    <property type="entry name" value="Autotransporter"/>
    <property type="match status" value="1"/>
</dbReference>
<dbReference type="PANTHER" id="PTHR12338:SF5">
    <property type="entry name" value="ANTIGEN 43-RELATED"/>
    <property type="match status" value="1"/>
</dbReference>
<dbReference type="Pfam" id="PF18883">
    <property type="entry name" value="AC_1"/>
    <property type="match status" value="1"/>
</dbReference>
<evidence type="ECO:0000259" key="4">
    <source>
        <dbReference type="PROSITE" id="PS51208"/>
    </source>
</evidence>
<accession>A0A380PQ43</accession>
<keyword evidence="3" id="KW-1133">Transmembrane helix</keyword>
<dbReference type="InterPro" id="IPR050909">
    <property type="entry name" value="Bact_Autotransporter_VF"/>
</dbReference>
<keyword evidence="3" id="KW-0812">Transmembrane</keyword>
<dbReference type="Pfam" id="PF03797">
    <property type="entry name" value="Autotransporter"/>
    <property type="match status" value="1"/>
</dbReference>
<dbReference type="PROSITE" id="PS51208">
    <property type="entry name" value="AUTOTRANSPORTER"/>
    <property type="match status" value="1"/>
</dbReference>
<evidence type="ECO:0000313" key="5">
    <source>
        <dbReference type="EMBL" id="SUP75744.1"/>
    </source>
</evidence>
<dbReference type="Gene3D" id="2.160.20.20">
    <property type="match status" value="3"/>
</dbReference>
<feature type="transmembrane region" description="Helical" evidence="3">
    <location>
        <begin position="38"/>
        <end position="60"/>
    </location>
</feature>
<dbReference type="SUPFAM" id="SSF103515">
    <property type="entry name" value="Autotransporter"/>
    <property type="match status" value="1"/>
</dbReference>
<dbReference type="RefSeq" id="WP_050504525.1">
    <property type="nucleotide sequence ID" value="NZ_CP023964.1"/>
</dbReference>
<organism evidence="5 6">
    <name type="scientific">Yersinia frederiksenii</name>
    <dbReference type="NCBI Taxonomy" id="29484"/>
    <lineage>
        <taxon>Bacteria</taxon>
        <taxon>Pseudomonadati</taxon>
        <taxon>Pseudomonadota</taxon>
        <taxon>Gammaproteobacteria</taxon>
        <taxon>Enterobacterales</taxon>
        <taxon>Yersiniaceae</taxon>
        <taxon>Yersinia</taxon>
    </lineage>
</organism>
<dbReference type="NCBIfam" id="TIGR01414">
    <property type="entry name" value="autotrans_barl"/>
    <property type="match status" value="1"/>
</dbReference>
<dbReference type="PANTHER" id="PTHR12338">
    <property type="entry name" value="AUTOTRANSPORTER"/>
    <property type="match status" value="1"/>
</dbReference>
<dbReference type="Pfam" id="PF13018">
    <property type="entry name" value="ESPR"/>
    <property type="match status" value="1"/>
</dbReference>
<dbReference type="GeneID" id="57907016"/>
<evidence type="ECO:0000256" key="2">
    <source>
        <dbReference type="ARBA" id="ARBA00023026"/>
    </source>
</evidence>
<protein>
    <submittedName>
        <fullName evidence="5">Autotransporter protein</fullName>
    </submittedName>
</protein>
<dbReference type="InterPro" id="IPR036709">
    <property type="entry name" value="Autotransporte_beta_dom_sf"/>
</dbReference>
<dbReference type="InterPro" id="IPR005546">
    <property type="entry name" value="Autotransporte_beta"/>
</dbReference>
<dbReference type="Gene3D" id="2.40.128.130">
    <property type="entry name" value="Autotransporter beta-domain"/>
    <property type="match status" value="1"/>
</dbReference>
<dbReference type="CDD" id="cd01344">
    <property type="entry name" value="PL2_Passenger_AT"/>
    <property type="match status" value="1"/>
</dbReference>
<sequence>MNKVFKIIWNTALNRFDVVSEFTKAGKKCKASTSSQPVNILTSLSLIVGLGAFFAGSVWADPLPSIIVNNILSESDVERDSATGPAVAVTSGGDYTGTNVTITSQAPASGGNTAAFYVNTGGKASLDASSNIIMNSSSLATVCCSYGLVVDGAGSVVDSSATILGSTGGAGVYNGGLLNLNGGSLSGLFGIVSSGVGSVISGYADITGSGAGTGVRAELGGSVVLSGGNILSNGMTATGSGSSISATALTVNGKVNANNGANISLDGGSVSAGGFGAVGVLADGSPSSYVTTSTDITMTGGGGGSTAISARNGATVDITGGNVVGDTYGITAVTGGQVSVSNANVTSNNTGVYAADNGSRVTLNSGIISMPGWNNVGVTVTGAGATIENLGVTIVGGGTSSIGAQANNGGAFILASGGTMTGSGTGVKANGLGSSVVSSGTISATQRAVNATSNGSVTLNGGSLTTTVAGSTGIVAESAGQVYVTDASLLDTAILAGSGIQAISGGVINLAGGTLSINANSSLGLIIDGAGSTINSSAPLSVNVSGSSGKAISVANGASQAFQGLTASVTGSNSNVIQSNGGANQLTLTGSTLSSTQGAAIVGQSDSLNLVVSDSQVSGPVLVQDNGSTIDITASDNSVISGSSSAANSSITLDTDSVWNIGAGSSTLASLSLDNGTMRNMGTGSLSLSGDVTLGSNGGRFDTNGFDAVLATSAITGTGNFTKNGMGKLTIDAGINYTGNTVISEGTLQIGSGSATGNVSLHHVDNSGILAFDRPDLVTVDRVEGSGAVEQNGSGMTVFLGDNTYTGGTTITAGTLQLGNGGSTGSVQGNIDIQANGILAILRDGAVTLGNTLTGSGLITTDTTGQAFDLGAGAGNAFTGTLAVGNGTFMLDGTNTFELNNATLRAAAGSTVTVGSGIQTIGGLAFDGGTLKFDVGTPGETVAATTIHTTQGMNLLGTGTVALNIDSVDNSQTPVNPVLPIMEQDGANVLLQLAASDVAVQGNGGNLVLKDQYGNIITDVTTADIAQNGTTVAKGTYDYRLTSGVDNDGLYVAYGLTQVELLGSGADALSLYATTQTGPAADLSAKITGSGDLAIDTSAGKTVTLSNLDNDYTGSTEVRSGTLQMLNDNVLGNTSLLSLATDTALDMNGHSQTVGELSGAAGSLLDLNGGSLILSRGGVSDGELTGSGALTIAADTLTINGANSGLSATTTIASGALAALNNVAGLGNGDIINAGLLTLTGVAGNLVNNISGTGNVVLQNNSDITASGNNSQFSGLLDINTGSQLTASQEASLGSASVTNNGSLILNSATDWTLANRVSGTGNLTKNGAGTVSLTQSASYSGQTDINAGGLILGSNVNPTTLASQQVNIANGAFMGGFGGVVGAVNNNGTLFVGNPVTPVTSILSRLSPASNVFTVGTDLINSGTVFVGNTANTGTTGNQLVVNGNYIGNNGLLHFNTALGDDNSATDSMIVNGNTSGTTHVSVDNAGGLGAKTLNGIELIQVNGQSDGDFVQSGRIVAGAYDYSLARGVDSNASNWYLSSTANGIAPDPSVLIKRPEASGYATNLAAANNMFVTSLHDRLGETQYIDALTGEHKVTSLWLRNSGGHNRSRDTENQLGTQANRYVVQLGGDIAQWSHNGQDRFHLGVMAGYANSKSRTESRLSGYSARASVDGYSTGVYGTWYANESDKSGLYVDGWAQYSWFNNTVDGQDLNTEKYKSKGVTASIESGYTFKVGENTAKNATYFIQPKAQVTWMGVKADDHKEVNGTHVSGEGDGNIQTRLGVKAFMNGYNSQDKGKDRVFQPYIEANWIHNTKDFGTNMDGQQVKQDGAANIGELKVGVEGQINKQVNLWGNVGQQIGSKGYSDTAVMIGVKYNF</sequence>
<dbReference type="InterPro" id="IPR011050">
    <property type="entry name" value="Pectin_lyase_fold/virulence"/>
</dbReference>
<dbReference type="InterPro" id="IPR043990">
    <property type="entry name" value="AC_1"/>
</dbReference>
<proteinExistence type="predicted"/>
<dbReference type="OrthoDB" id="6462569at2"/>
<dbReference type="NCBIfam" id="TIGR02601">
    <property type="entry name" value="autotrns_rpt"/>
    <property type="match status" value="4"/>
</dbReference>
<dbReference type="GO" id="GO:0019867">
    <property type="term" value="C:outer membrane"/>
    <property type="evidence" value="ECO:0007669"/>
    <property type="project" value="InterPro"/>
</dbReference>
<dbReference type="InterPro" id="IPR013425">
    <property type="entry name" value="Autotrns_rpt"/>
</dbReference>
<keyword evidence="2" id="KW-0843">Virulence</keyword>
<dbReference type="EMBL" id="UHJA01000001">
    <property type="protein sequence ID" value="SUP75744.1"/>
    <property type="molecule type" value="Genomic_DNA"/>
</dbReference>
<evidence type="ECO:0000256" key="3">
    <source>
        <dbReference type="SAM" id="Phobius"/>
    </source>
</evidence>
<evidence type="ECO:0000313" key="6">
    <source>
        <dbReference type="Proteomes" id="UP000254835"/>
    </source>
</evidence>
<dbReference type="Pfam" id="PF12951">
    <property type="entry name" value="PATR"/>
    <property type="match status" value="4"/>
</dbReference>
<keyword evidence="3" id="KW-0472">Membrane</keyword>
<dbReference type="InterPro" id="IPR024973">
    <property type="entry name" value="ESPR"/>
</dbReference>
<dbReference type="InterPro" id="IPR006315">
    <property type="entry name" value="OM_autotransptr_brl_dom"/>
</dbReference>
<dbReference type="Proteomes" id="UP000254835">
    <property type="component" value="Unassembled WGS sequence"/>
</dbReference>
<evidence type="ECO:0000256" key="1">
    <source>
        <dbReference type="ARBA" id="ARBA00022729"/>
    </source>
</evidence>
<name>A0A380PQ43_YERFR</name>
<keyword evidence="1" id="KW-0732">Signal</keyword>
<gene>
    <name evidence="5" type="primary">icsA_3</name>
    <name evidence="5" type="ORF">NCTC11470_00763</name>
</gene>